<dbReference type="Gene3D" id="3.50.50.60">
    <property type="entry name" value="FAD/NAD(P)-binding domain"/>
    <property type="match status" value="1"/>
</dbReference>
<comment type="cofactor">
    <cofactor evidence="1">
        <name>FAD</name>
        <dbReference type="ChEBI" id="CHEBI:57692"/>
    </cofactor>
</comment>
<evidence type="ECO:0000256" key="2">
    <source>
        <dbReference type="ARBA" id="ARBA00022630"/>
    </source>
</evidence>
<dbReference type="SUPFAM" id="SSF54373">
    <property type="entry name" value="FAD-linked reductases, C-terminal domain"/>
    <property type="match status" value="1"/>
</dbReference>
<sequence>MVRQSDLPHALRTSHVTAWLGPRLHVVQYPLRRGELMNVVAIRHGESPADLDHWDHSVNAADLEAALANTCAPLQDLIRVVPQAGNGWRLWPLSDRPPVRGPQEMAQGLVALLGDAAHPMRPYLAQGAGMAIEDAAELQRALSMHDLEVSLRLRRYALNRWQRNARVQERSRRNGSIFHATGLVRFGRDMSLRLLGERLLDVPWLYRGDGAGASQL</sequence>
<dbReference type="PANTHER" id="PTHR13789">
    <property type="entry name" value="MONOOXYGENASE"/>
    <property type="match status" value="1"/>
</dbReference>
<evidence type="ECO:0000256" key="1">
    <source>
        <dbReference type="ARBA" id="ARBA00001974"/>
    </source>
</evidence>
<dbReference type="InterPro" id="IPR002938">
    <property type="entry name" value="FAD-bd"/>
</dbReference>
<evidence type="ECO:0000256" key="3">
    <source>
        <dbReference type="ARBA" id="ARBA00022827"/>
    </source>
</evidence>
<evidence type="ECO:0000256" key="4">
    <source>
        <dbReference type="ARBA" id="ARBA00023002"/>
    </source>
</evidence>
<proteinExistence type="predicted"/>
<keyword evidence="3" id="KW-0274">FAD</keyword>
<dbReference type="GO" id="GO:0018669">
    <property type="term" value="F:3-hydroxybenzoate 6-monooxygenase activity"/>
    <property type="evidence" value="ECO:0007669"/>
    <property type="project" value="UniProtKB-EC"/>
</dbReference>
<dbReference type="EC" id="1.14.13.24" evidence="7"/>
<dbReference type="EMBL" id="VSSQ01010205">
    <property type="protein sequence ID" value="MPM43710.1"/>
    <property type="molecule type" value="Genomic_DNA"/>
</dbReference>
<accession>A0A644ZRX8</accession>
<dbReference type="InterPro" id="IPR050493">
    <property type="entry name" value="FAD-dep_Monooxygenase_BioMet"/>
</dbReference>
<dbReference type="Pfam" id="PF01494">
    <property type="entry name" value="FAD_binding_3"/>
    <property type="match status" value="1"/>
</dbReference>
<protein>
    <submittedName>
        <fullName evidence="7">3-hydroxybenzoate 6-hydroxylase</fullName>
        <ecNumber evidence="7">1.14.13.24</ecNumber>
    </submittedName>
</protein>
<organism evidence="7">
    <name type="scientific">bioreactor metagenome</name>
    <dbReference type="NCBI Taxonomy" id="1076179"/>
    <lineage>
        <taxon>unclassified sequences</taxon>
        <taxon>metagenomes</taxon>
        <taxon>ecological metagenomes</taxon>
    </lineage>
</organism>
<evidence type="ECO:0000259" key="6">
    <source>
        <dbReference type="Pfam" id="PF01494"/>
    </source>
</evidence>
<dbReference type="InterPro" id="IPR036188">
    <property type="entry name" value="FAD/NAD-bd_sf"/>
</dbReference>
<feature type="domain" description="FAD-binding" evidence="6">
    <location>
        <begin position="103"/>
        <end position="145"/>
    </location>
</feature>
<dbReference type="SUPFAM" id="SSF51905">
    <property type="entry name" value="FAD/NAD(P)-binding domain"/>
    <property type="match status" value="1"/>
</dbReference>
<keyword evidence="2" id="KW-0285">Flavoprotein</keyword>
<dbReference type="PANTHER" id="PTHR13789:SF318">
    <property type="entry name" value="GERANYLGERANYL DIPHOSPHATE REDUCTASE"/>
    <property type="match status" value="1"/>
</dbReference>
<reference evidence="7" key="1">
    <citation type="submission" date="2019-08" db="EMBL/GenBank/DDBJ databases">
        <authorList>
            <person name="Kucharzyk K."/>
            <person name="Murdoch R.W."/>
            <person name="Higgins S."/>
            <person name="Loffler F."/>
        </authorList>
    </citation>
    <scope>NUCLEOTIDE SEQUENCE</scope>
</reference>
<evidence type="ECO:0000256" key="5">
    <source>
        <dbReference type="ARBA" id="ARBA00023033"/>
    </source>
</evidence>
<name>A0A644ZRX8_9ZZZZ</name>
<gene>
    <name evidence="7" type="primary">nagX_1</name>
    <name evidence="7" type="ORF">SDC9_90387</name>
</gene>
<evidence type="ECO:0000313" key="7">
    <source>
        <dbReference type="EMBL" id="MPM43710.1"/>
    </source>
</evidence>
<comment type="caution">
    <text evidence="7">The sequence shown here is derived from an EMBL/GenBank/DDBJ whole genome shotgun (WGS) entry which is preliminary data.</text>
</comment>
<dbReference type="AlphaFoldDB" id="A0A644ZRX8"/>
<dbReference type="GO" id="GO:0071949">
    <property type="term" value="F:FAD binding"/>
    <property type="evidence" value="ECO:0007669"/>
    <property type="project" value="InterPro"/>
</dbReference>
<keyword evidence="5" id="KW-0503">Monooxygenase</keyword>
<keyword evidence="4 7" id="KW-0560">Oxidoreductase</keyword>